<proteinExistence type="predicted"/>
<dbReference type="EC" id="5.6.2.1" evidence="2"/>
<dbReference type="GO" id="GO:0003917">
    <property type="term" value="F:DNA topoisomerase type I (single strand cut, ATP-independent) activity"/>
    <property type="evidence" value="ECO:0007669"/>
    <property type="project" value="UniProtKB-EC"/>
</dbReference>
<dbReference type="PANTHER" id="PTHR42785">
    <property type="entry name" value="DNA TOPOISOMERASE, TYPE IA, CORE"/>
    <property type="match status" value="1"/>
</dbReference>
<feature type="domain" description="DNA topoisomerase type IA zn finger" evidence="1">
    <location>
        <begin position="64"/>
        <end position="99"/>
    </location>
</feature>
<dbReference type="Pfam" id="PF01396">
    <property type="entry name" value="Zn_ribbon_Top1"/>
    <property type="match status" value="4"/>
</dbReference>
<sequence length="182" mass="20295">MSDDSLFSHHEHALEQRCPQCGGALQFRQSKHGPFLGCEHYPQCDYIQPLHGQDGQIIKELDVPCPACAHPLVLRRGRYGMFIGCSQFPECQHIEPIDKPDETHLACPECGRGELLQRKSRHGKAFYACNQYPKCRFAVNQKPVAGRCQQCGFGLLVEKKTAAGIKLVCAERRCGALQTDAS</sequence>
<evidence type="ECO:0000313" key="2">
    <source>
        <dbReference type="EMBL" id="CAH0532279.1"/>
    </source>
</evidence>
<feature type="domain" description="DNA topoisomerase type IA zn finger" evidence="1">
    <location>
        <begin position="107"/>
        <end position="143"/>
    </location>
</feature>
<keyword evidence="2" id="KW-0413">Isomerase</keyword>
<accession>A0ABM8ZPN7</accession>
<evidence type="ECO:0000313" key="3">
    <source>
        <dbReference type="Proteomes" id="UP000838672"/>
    </source>
</evidence>
<reference evidence="2" key="1">
    <citation type="submission" date="2021-11" db="EMBL/GenBank/DDBJ databases">
        <authorList>
            <person name="Rodrigo-Torres L."/>
            <person name="Arahal R. D."/>
            <person name="Lucena T."/>
        </authorList>
    </citation>
    <scope>NUCLEOTIDE SEQUENCE</scope>
    <source>
        <strain evidence="2">CECT 7929</strain>
    </source>
</reference>
<dbReference type="PANTHER" id="PTHR42785:SF1">
    <property type="entry name" value="DNA TOPOISOMERASE"/>
    <property type="match status" value="1"/>
</dbReference>
<keyword evidence="3" id="KW-1185">Reference proteome</keyword>
<protein>
    <submittedName>
        <fullName evidence="2">DNA topoisomerase 1</fullName>
        <ecNumber evidence="2">5.6.2.1</ecNumber>
    </submittedName>
</protein>
<dbReference type="InterPro" id="IPR013498">
    <property type="entry name" value="Topo_IA_Znf"/>
</dbReference>
<feature type="domain" description="DNA topoisomerase type IA zn finger" evidence="1">
    <location>
        <begin position="16"/>
        <end position="50"/>
    </location>
</feature>
<dbReference type="EMBL" id="CAKLDI010000001">
    <property type="protein sequence ID" value="CAH0532279.1"/>
    <property type="molecule type" value="Genomic_DNA"/>
</dbReference>
<dbReference type="InterPro" id="IPR000380">
    <property type="entry name" value="Topo_IA"/>
</dbReference>
<evidence type="ECO:0000259" key="1">
    <source>
        <dbReference type="Pfam" id="PF01396"/>
    </source>
</evidence>
<gene>
    <name evidence="2" type="primary">topA_1</name>
    <name evidence="2" type="ORF">VST7929_00091</name>
</gene>
<organism evidence="2 3">
    <name type="scientific">Vibrio stylophorae</name>
    <dbReference type="NCBI Taxonomy" id="659351"/>
    <lineage>
        <taxon>Bacteria</taxon>
        <taxon>Pseudomonadati</taxon>
        <taxon>Pseudomonadota</taxon>
        <taxon>Gammaproteobacteria</taxon>
        <taxon>Vibrionales</taxon>
        <taxon>Vibrionaceae</taxon>
        <taxon>Vibrio</taxon>
    </lineage>
</organism>
<dbReference type="Proteomes" id="UP000838672">
    <property type="component" value="Unassembled WGS sequence"/>
</dbReference>
<comment type="caution">
    <text evidence="2">The sequence shown here is derived from an EMBL/GenBank/DDBJ whole genome shotgun (WGS) entry which is preliminary data.</text>
</comment>
<name>A0ABM8ZPN7_9VIBR</name>
<feature type="domain" description="DNA topoisomerase type IA zn finger" evidence="1">
    <location>
        <begin position="146"/>
        <end position="164"/>
    </location>
</feature>
<dbReference type="Gene3D" id="3.30.65.10">
    <property type="entry name" value="Bacterial Topoisomerase I, domain 1"/>
    <property type="match status" value="3"/>
</dbReference>
<dbReference type="SUPFAM" id="SSF57783">
    <property type="entry name" value="Zinc beta-ribbon"/>
    <property type="match status" value="3"/>
</dbReference>
<dbReference type="RefSeq" id="WP_237464079.1">
    <property type="nucleotide sequence ID" value="NZ_CAKLDI010000001.1"/>
</dbReference>